<comment type="caution">
    <text evidence="2">The sequence shown here is derived from an EMBL/GenBank/DDBJ whole genome shotgun (WGS) entry which is preliminary data.</text>
</comment>
<feature type="region of interest" description="Disordered" evidence="1">
    <location>
        <begin position="206"/>
        <end position="234"/>
    </location>
</feature>
<feature type="region of interest" description="Disordered" evidence="1">
    <location>
        <begin position="87"/>
        <end position="115"/>
    </location>
</feature>
<evidence type="ECO:0000256" key="1">
    <source>
        <dbReference type="SAM" id="MobiDB-lite"/>
    </source>
</evidence>
<keyword evidence="3" id="KW-1185">Reference proteome</keyword>
<gene>
    <name evidence="2" type="ORF">CCMP2556_LOCUS14125</name>
</gene>
<protein>
    <submittedName>
        <fullName evidence="2">Uncharacterized protein</fullName>
    </submittedName>
</protein>
<dbReference type="Proteomes" id="UP001642484">
    <property type="component" value="Unassembled WGS sequence"/>
</dbReference>
<organism evidence="2 3">
    <name type="scientific">Durusdinium trenchii</name>
    <dbReference type="NCBI Taxonomy" id="1381693"/>
    <lineage>
        <taxon>Eukaryota</taxon>
        <taxon>Sar</taxon>
        <taxon>Alveolata</taxon>
        <taxon>Dinophyceae</taxon>
        <taxon>Suessiales</taxon>
        <taxon>Symbiodiniaceae</taxon>
        <taxon>Durusdinium</taxon>
    </lineage>
</organism>
<reference evidence="2 3" key="1">
    <citation type="submission" date="2024-02" db="EMBL/GenBank/DDBJ databases">
        <authorList>
            <person name="Chen Y."/>
            <person name="Shah S."/>
            <person name="Dougan E. K."/>
            <person name="Thang M."/>
            <person name="Chan C."/>
        </authorList>
    </citation>
    <scope>NUCLEOTIDE SEQUENCE [LARGE SCALE GENOMIC DNA]</scope>
</reference>
<evidence type="ECO:0000313" key="3">
    <source>
        <dbReference type="Proteomes" id="UP001642484"/>
    </source>
</evidence>
<dbReference type="EMBL" id="CAXAMN010007158">
    <property type="protein sequence ID" value="CAK9020618.1"/>
    <property type="molecule type" value="Genomic_DNA"/>
</dbReference>
<proteinExistence type="predicted"/>
<accession>A0ABP0K1W2</accession>
<evidence type="ECO:0000313" key="2">
    <source>
        <dbReference type="EMBL" id="CAK9020618.1"/>
    </source>
</evidence>
<feature type="compositionally biased region" description="Polar residues" evidence="1">
    <location>
        <begin position="221"/>
        <end position="234"/>
    </location>
</feature>
<sequence>MRLHACHKELKGIPETLLEAELNEALEWSRPESNKKFRLAVRGHYLLILDDSGSRIPLREDELIGLEVLTKRGSEGIPPLVGLKTVKPEESKDSKAKGEGAAAKAPVPKGKGAPSKPVDSAWLLVAEGGEECVHRAVLSLAGAGALRSDFEAAYHMEDGVVGAADVAVQHHRLDPGIDPAGFCEDCRVCFDRLVPCGAVMTPANYQQATTGPDPDAPSDRGQATFQHGTRASCN</sequence>
<name>A0ABP0K1W2_9DINO</name>
<feature type="compositionally biased region" description="Basic and acidic residues" evidence="1">
    <location>
        <begin position="87"/>
        <end position="98"/>
    </location>
</feature>
<feature type="compositionally biased region" description="Low complexity" evidence="1">
    <location>
        <begin position="99"/>
        <end position="115"/>
    </location>
</feature>